<keyword evidence="4" id="KW-1185">Reference proteome</keyword>
<dbReference type="OrthoDB" id="791955at2"/>
<dbReference type="NCBIfam" id="NF041738">
    <property type="entry name" value="GG_III-CTERM"/>
    <property type="match status" value="1"/>
</dbReference>
<evidence type="ECO:0000256" key="2">
    <source>
        <dbReference type="SAM" id="SignalP"/>
    </source>
</evidence>
<dbReference type="EMBL" id="QEAS01000003">
    <property type="protein sequence ID" value="PWG81867.1"/>
    <property type="molecule type" value="Genomic_DNA"/>
</dbReference>
<dbReference type="Proteomes" id="UP000245647">
    <property type="component" value="Unassembled WGS sequence"/>
</dbReference>
<reference evidence="3 4" key="1">
    <citation type="submission" date="2018-04" db="EMBL/GenBank/DDBJ databases">
        <title>Pedobacter chongqingensis sp. nov., isolated from a rottenly hemp rope.</title>
        <authorList>
            <person name="Cai Y."/>
        </authorList>
    </citation>
    <scope>NUCLEOTIDE SEQUENCE [LARGE SCALE GENOMIC DNA]</scope>
    <source>
        <strain evidence="3 4">FJ4-8</strain>
    </source>
</reference>
<protein>
    <recommendedName>
        <fullName evidence="5">LPXTG cell wall anchor domain-containing protein</fullName>
    </recommendedName>
</protein>
<dbReference type="RefSeq" id="WP_109414808.1">
    <property type="nucleotide sequence ID" value="NZ_QEAS01000003.1"/>
</dbReference>
<keyword evidence="1" id="KW-0472">Membrane</keyword>
<feature type="transmembrane region" description="Helical" evidence="1">
    <location>
        <begin position="194"/>
        <end position="212"/>
    </location>
</feature>
<sequence length="219" mass="24574">MKKLILIYTFILSSLATVAQEWKAMTIDDSVQIALPPGYEKKDTLGQTLINAKSSFGNIIITKQPDNPASTPDIEKKKQLDSYYSDFVKRISSTSKGTVRDEKDTILNKLRVREFTLEVDSGSGKQFRHIRILHVNNATYTFQFLYKEIHAGYAEEESRTFFKSITIPPDIGLSSQFTSPENTTGKSASGSNTLLIGGGVLLLVIIIIIIILRKKKRRQ</sequence>
<evidence type="ECO:0000313" key="4">
    <source>
        <dbReference type="Proteomes" id="UP000245647"/>
    </source>
</evidence>
<comment type="caution">
    <text evidence="3">The sequence shown here is derived from an EMBL/GenBank/DDBJ whole genome shotgun (WGS) entry which is preliminary data.</text>
</comment>
<name>A0A2U2PKC4_9SPHI</name>
<keyword evidence="2" id="KW-0732">Signal</keyword>
<proteinExistence type="predicted"/>
<evidence type="ECO:0008006" key="5">
    <source>
        <dbReference type="Google" id="ProtNLM"/>
    </source>
</evidence>
<keyword evidence="1" id="KW-0812">Transmembrane</keyword>
<evidence type="ECO:0000313" key="3">
    <source>
        <dbReference type="EMBL" id="PWG81867.1"/>
    </source>
</evidence>
<gene>
    <name evidence="3" type="ORF">DDR33_05825</name>
</gene>
<dbReference type="AlphaFoldDB" id="A0A2U2PKC4"/>
<feature type="chain" id="PRO_5015651350" description="LPXTG cell wall anchor domain-containing protein" evidence="2">
    <location>
        <begin position="20"/>
        <end position="219"/>
    </location>
</feature>
<organism evidence="3 4">
    <name type="scientific">Pararcticibacter amylolyticus</name>
    <dbReference type="NCBI Taxonomy" id="2173175"/>
    <lineage>
        <taxon>Bacteria</taxon>
        <taxon>Pseudomonadati</taxon>
        <taxon>Bacteroidota</taxon>
        <taxon>Sphingobacteriia</taxon>
        <taxon>Sphingobacteriales</taxon>
        <taxon>Sphingobacteriaceae</taxon>
        <taxon>Pararcticibacter</taxon>
    </lineage>
</organism>
<evidence type="ECO:0000256" key="1">
    <source>
        <dbReference type="SAM" id="Phobius"/>
    </source>
</evidence>
<keyword evidence="1" id="KW-1133">Transmembrane helix</keyword>
<accession>A0A2U2PKC4</accession>
<feature type="signal peptide" evidence="2">
    <location>
        <begin position="1"/>
        <end position="19"/>
    </location>
</feature>